<name>A0A0F8YHE9_9ZZZZ</name>
<dbReference type="AlphaFoldDB" id="A0A0F8YHE9"/>
<reference evidence="1" key="1">
    <citation type="journal article" date="2015" name="Nature">
        <title>Complex archaea that bridge the gap between prokaryotes and eukaryotes.</title>
        <authorList>
            <person name="Spang A."/>
            <person name="Saw J.H."/>
            <person name="Jorgensen S.L."/>
            <person name="Zaremba-Niedzwiedzka K."/>
            <person name="Martijn J."/>
            <person name="Lind A.E."/>
            <person name="van Eijk R."/>
            <person name="Schleper C."/>
            <person name="Guy L."/>
            <person name="Ettema T.J."/>
        </authorList>
    </citation>
    <scope>NUCLEOTIDE SEQUENCE</scope>
</reference>
<proteinExistence type="predicted"/>
<dbReference type="EMBL" id="LAZR01053396">
    <property type="protein sequence ID" value="KKK80837.1"/>
    <property type="molecule type" value="Genomic_DNA"/>
</dbReference>
<sequence length="105" mass="12189">MHIPTELYRFHPKTIEALSKADDIIESFLGHKDHTDVKDVMYQQHWGVWAVFRESIATALLEAEGFDIEGLVLTVEDPRPEETEGDAIARFDREGFDHEHWWNGP</sequence>
<protein>
    <submittedName>
        <fullName evidence="1">Uncharacterized protein</fullName>
    </submittedName>
</protein>
<comment type="caution">
    <text evidence="1">The sequence shown here is derived from an EMBL/GenBank/DDBJ whole genome shotgun (WGS) entry which is preliminary data.</text>
</comment>
<gene>
    <name evidence="1" type="ORF">LCGC14_2819500</name>
</gene>
<organism evidence="1">
    <name type="scientific">marine sediment metagenome</name>
    <dbReference type="NCBI Taxonomy" id="412755"/>
    <lineage>
        <taxon>unclassified sequences</taxon>
        <taxon>metagenomes</taxon>
        <taxon>ecological metagenomes</taxon>
    </lineage>
</organism>
<evidence type="ECO:0000313" key="1">
    <source>
        <dbReference type="EMBL" id="KKK80837.1"/>
    </source>
</evidence>
<accession>A0A0F8YHE9</accession>